<dbReference type="GO" id="GO:0042121">
    <property type="term" value="P:alginic acid biosynthetic process"/>
    <property type="evidence" value="ECO:0007669"/>
    <property type="project" value="UniProtKB-KW"/>
</dbReference>
<protein>
    <recommendedName>
        <fullName evidence="4">Alginate biosynthesis protein AlgF</fullName>
    </recommendedName>
</protein>
<dbReference type="InterPro" id="IPR035422">
    <property type="entry name" value="AlgF"/>
</dbReference>
<keyword evidence="5 8" id="KW-0732">Signal</keyword>
<feature type="chain" id="PRO_5040783096" description="Alginate biosynthesis protein AlgF" evidence="8">
    <location>
        <begin position="25"/>
        <end position="220"/>
    </location>
</feature>
<keyword evidence="6" id="KW-0574">Periplasm</keyword>
<evidence type="ECO:0000313" key="9">
    <source>
        <dbReference type="EMBL" id="ROQ43043.1"/>
    </source>
</evidence>
<evidence type="ECO:0000256" key="7">
    <source>
        <dbReference type="ARBA" id="ARBA00022841"/>
    </source>
</evidence>
<evidence type="ECO:0000256" key="1">
    <source>
        <dbReference type="ARBA" id="ARBA00004418"/>
    </source>
</evidence>
<evidence type="ECO:0000256" key="2">
    <source>
        <dbReference type="ARBA" id="ARBA00005182"/>
    </source>
</evidence>
<evidence type="ECO:0000256" key="4">
    <source>
        <dbReference type="ARBA" id="ARBA00013964"/>
    </source>
</evidence>
<comment type="subcellular location">
    <subcellularLocation>
        <location evidence="1">Periplasm</location>
    </subcellularLocation>
</comment>
<keyword evidence="7" id="KW-0016">Alginate biosynthesis</keyword>
<feature type="signal peptide" evidence="8">
    <location>
        <begin position="1"/>
        <end position="24"/>
    </location>
</feature>
<accession>A0A9X8EDW7</accession>
<reference evidence="9 10" key="1">
    <citation type="submission" date="2018-11" db="EMBL/GenBank/DDBJ databases">
        <title>Genomic analyses of the natural microbiome of Caenorhabditis elegans.</title>
        <authorList>
            <person name="Samuel B."/>
        </authorList>
    </citation>
    <scope>NUCLEOTIDE SEQUENCE [LARGE SCALE GENOMIC DNA]</scope>
    <source>
        <strain evidence="9 10">BIGb0473</strain>
    </source>
</reference>
<comment type="pathway">
    <text evidence="2">Glycan biosynthesis; alginate biosynthesis.</text>
</comment>
<comment type="caution">
    <text evidence="9">The sequence shown here is derived from an EMBL/GenBank/DDBJ whole genome shotgun (WGS) entry which is preliminary data.</text>
</comment>
<comment type="similarity">
    <text evidence="3">Belongs to the AlgF family.</text>
</comment>
<gene>
    <name evidence="9" type="ORF">EDF85_5142</name>
</gene>
<evidence type="ECO:0000256" key="6">
    <source>
        <dbReference type="ARBA" id="ARBA00022764"/>
    </source>
</evidence>
<evidence type="ECO:0000256" key="3">
    <source>
        <dbReference type="ARBA" id="ARBA00010033"/>
    </source>
</evidence>
<dbReference type="Pfam" id="PF11182">
    <property type="entry name" value="AlgF"/>
    <property type="match status" value="1"/>
</dbReference>
<evidence type="ECO:0000256" key="8">
    <source>
        <dbReference type="SAM" id="SignalP"/>
    </source>
</evidence>
<dbReference type="EMBL" id="RJUR01000019">
    <property type="protein sequence ID" value="ROQ43043.1"/>
    <property type="molecule type" value="Genomic_DNA"/>
</dbReference>
<proteinExistence type="inferred from homology"/>
<dbReference type="Proteomes" id="UP000269115">
    <property type="component" value="Unassembled WGS sequence"/>
</dbReference>
<dbReference type="AlphaFoldDB" id="A0A9X8EDW7"/>
<evidence type="ECO:0000313" key="10">
    <source>
        <dbReference type="Proteomes" id="UP000269115"/>
    </source>
</evidence>
<organism evidence="9 10">
    <name type="scientific">Pseudomonas putida</name>
    <name type="common">Arthrobacter siderocapsulatus</name>
    <dbReference type="NCBI Taxonomy" id="303"/>
    <lineage>
        <taxon>Bacteria</taxon>
        <taxon>Pseudomonadati</taxon>
        <taxon>Pseudomonadota</taxon>
        <taxon>Gammaproteobacteria</taxon>
        <taxon>Pseudomonadales</taxon>
        <taxon>Pseudomonadaceae</taxon>
        <taxon>Pseudomonas</taxon>
    </lineage>
</organism>
<dbReference type="GO" id="GO:0042597">
    <property type="term" value="C:periplasmic space"/>
    <property type="evidence" value="ECO:0007669"/>
    <property type="project" value="UniProtKB-SubCell"/>
</dbReference>
<sequence>MKQRSPALRAALLLGACLSGSAQAEGVLAQLYAPRPAAGSAFVRVVNPGTQPLQVQVARSSVQTLGPAQVAGSYAIVKGGEDFTVTVNGKPAGTLKVAPDSFNTLVPHKGTWKVVDDAASSDDALKAELRFYNLADDCAKGTLSVADGPTLFEDVPAQTSTARAINPVTALLTAGCGEALAERWPLPQLNPGDHYALFLTGDSKKPVLRGQLSSTDTYAQ</sequence>
<dbReference type="RefSeq" id="WP_123753594.1">
    <property type="nucleotide sequence ID" value="NZ_RJUR01000019.1"/>
</dbReference>
<name>A0A9X8EDW7_PSEPU</name>
<evidence type="ECO:0000256" key="5">
    <source>
        <dbReference type="ARBA" id="ARBA00022729"/>
    </source>
</evidence>